<accession>A0ABV9CJ23</accession>
<dbReference type="RefSeq" id="WP_380842424.1">
    <property type="nucleotide sequence ID" value="NZ_JBHSFP010000014.1"/>
</dbReference>
<comment type="caution">
    <text evidence="2">The sequence shown here is derived from an EMBL/GenBank/DDBJ whole genome shotgun (WGS) entry which is preliminary data.</text>
</comment>
<evidence type="ECO:0000313" key="3">
    <source>
        <dbReference type="Proteomes" id="UP001596004"/>
    </source>
</evidence>
<sequence>MSDLHLKPTSSDPRAPRRKITPTDFPDNPLTSPFEEGLINLTFRERRLCERSAMSPKDAGQLVWDKALEIARYLALGLSAIGCAHYMWPGDGMISHYGPFRRHPEGAGPRPSAEESRLWAGLEADLREAFDEARGDHRW</sequence>
<proteinExistence type="predicted"/>
<keyword evidence="3" id="KW-1185">Reference proteome</keyword>
<evidence type="ECO:0000313" key="2">
    <source>
        <dbReference type="EMBL" id="MFC4533216.1"/>
    </source>
</evidence>
<dbReference type="Proteomes" id="UP001596004">
    <property type="component" value="Unassembled WGS sequence"/>
</dbReference>
<dbReference type="EMBL" id="JBHSFP010000014">
    <property type="protein sequence ID" value="MFC4533216.1"/>
    <property type="molecule type" value="Genomic_DNA"/>
</dbReference>
<evidence type="ECO:0000256" key="1">
    <source>
        <dbReference type="SAM" id="MobiDB-lite"/>
    </source>
</evidence>
<name>A0ABV9CJ23_9ACTN</name>
<organism evidence="2 3">
    <name type="scientific">Sphaerisporangium dianthi</name>
    <dbReference type="NCBI Taxonomy" id="1436120"/>
    <lineage>
        <taxon>Bacteria</taxon>
        <taxon>Bacillati</taxon>
        <taxon>Actinomycetota</taxon>
        <taxon>Actinomycetes</taxon>
        <taxon>Streptosporangiales</taxon>
        <taxon>Streptosporangiaceae</taxon>
        <taxon>Sphaerisporangium</taxon>
    </lineage>
</organism>
<protein>
    <submittedName>
        <fullName evidence="2">Uncharacterized protein</fullName>
    </submittedName>
</protein>
<gene>
    <name evidence="2" type="ORF">ACFO60_20785</name>
</gene>
<feature type="region of interest" description="Disordered" evidence="1">
    <location>
        <begin position="1"/>
        <end position="32"/>
    </location>
</feature>
<reference evidence="3" key="1">
    <citation type="journal article" date="2019" name="Int. J. Syst. Evol. Microbiol.">
        <title>The Global Catalogue of Microorganisms (GCM) 10K type strain sequencing project: providing services to taxonomists for standard genome sequencing and annotation.</title>
        <authorList>
            <consortium name="The Broad Institute Genomics Platform"/>
            <consortium name="The Broad Institute Genome Sequencing Center for Infectious Disease"/>
            <person name="Wu L."/>
            <person name="Ma J."/>
        </authorList>
    </citation>
    <scope>NUCLEOTIDE SEQUENCE [LARGE SCALE GENOMIC DNA]</scope>
    <source>
        <strain evidence="3">CGMCC 4.7132</strain>
    </source>
</reference>